<gene>
    <name evidence="3" type="ORF">B0T14DRAFT_420607</name>
</gene>
<evidence type="ECO:0000259" key="2">
    <source>
        <dbReference type="Pfam" id="PF13472"/>
    </source>
</evidence>
<dbReference type="GO" id="GO:0052689">
    <property type="term" value="F:carboxylic ester hydrolase activity"/>
    <property type="evidence" value="ECO:0007669"/>
    <property type="project" value="InterPro"/>
</dbReference>
<dbReference type="AlphaFoldDB" id="A0AA39XFP1"/>
<evidence type="ECO:0000313" key="3">
    <source>
        <dbReference type="EMBL" id="KAK0633134.1"/>
    </source>
</evidence>
<dbReference type="InterPro" id="IPR037461">
    <property type="entry name" value="CtCE2-like_dom"/>
</dbReference>
<dbReference type="Proteomes" id="UP001175000">
    <property type="component" value="Unassembled WGS sequence"/>
</dbReference>
<keyword evidence="4" id="KW-1185">Reference proteome</keyword>
<dbReference type="Gene3D" id="3.40.50.1110">
    <property type="entry name" value="SGNH hydrolase"/>
    <property type="match status" value="1"/>
</dbReference>
<comment type="caution">
    <text evidence="3">The sequence shown here is derived from an EMBL/GenBank/DDBJ whole genome shotgun (WGS) entry which is preliminary data.</text>
</comment>
<dbReference type="SUPFAM" id="SSF52266">
    <property type="entry name" value="SGNH hydrolase"/>
    <property type="match status" value="1"/>
</dbReference>
<dbReference type="InterPro" id="IPR036514">
    <property type="entry name" value="SGNH_hydro_sf"/>
</dbReference>
<organism evidence="3 4">
    <name type="scientific">Immersiella caudata</name>
    <dbReference type="NCBI Taxonomy" id="314043"/>
    <lineage>
        <taxon>Eukaryota</taxon>
        <taxon>Fungi</taxon>
        <taxon>Dikarya</taxon>
        <taxon>Ascomycota</taxon>
        <taxon>Pezizomycotina</taxon>
        <taxon>Sordariomycetes</taxon>
        <taxon>Sordariomycetidae</taxon>
        <taxon>Sordariales</taxon>
        <taxon>Lasiosphaeriaceae</taxon>
        <taxon>Immersiella</taxon>
    </lineage>
</organism>
<feature type="chain" id="PRO_5041334558" evidence="1">
    <location>
        <begin position="24"/>
        <end position="437"/>
    </location>
</feature>
<protein>
    <submittedName>
        <fullName evidence="3">SGNH hydrolase-type esterase domain-containing protein</fullName>
    </submittedName>
</protein>
<accession>A0AA39XFP1</accession>
<dbReference type="Pfam" id="PF13472">
    <property type="entry name" value="Lipase_GDSL_2"/>
    <property type="match status" value="1"/>
</dbReference>
<dbReference type="PANTHER" id="PTHR37834:SF2">
    <property type="entry name" value="ESTERASE, SGNH HYDROLASE-TYPE"/>
    <property type="match status" value="1"/>
</dbReference>
<reference evidence="3" key="1">
    <citation type="submission" date="2023-06" db="EMBL/GenBank/DDBJ databases">
        <title>Genome-scale phylogeny and comparative genomics of the fungal order Sordariales.</title>
        <authorList>
            <consortium name="Lawrence Berkeley National Laboratory"/>
            <person name="Hensen N."/>
            <person name="Bonometti L."/>
            <person name="Westerberg I."/>
            <person name="Brannstrom I.O."/>
            <person name="Guillou S."/>
            <person name="Cros-Aarteil S."/>
            <person name="Calhoun S."/>
            <person name="Haridas S."/>
            <person name="Kuo A."/>
            <person name="Mondo S."/>
            <person name="Pangilinan J."/>
            <person name="Riley R."/>
            <person name="Labutti K."/>
            <person name="Andreopoulos B."/>
            <person name="Lipzen A."/>
            <person name="Chen C."/>
            <person name="Yanf M."/>
            <person name="Daum C."/>
            <person name="Ng V."/>
            <person name="Clum A."/>
            <person name="Steindorff A."/>
            <person name="Ohm R."/>
            <person name="Martin F."/>
            <person name="Silar P."/>
            <person name="Natvig D."/>
            <person name="Lalanne C."/>
            <person name="Gautier V."/>
            <person name="Ament-Velasquez S.L."/>
            <person name="Kruys A."/>
            <person name="Hutchinson M.I."/>
            <person name="Powell A.J."/>
            <person name="Barry K."/>
            <person name="Miller A.N."/>
            <person name="Grigoriev I.V."/>
            <person name="Debuchy R."/>
            <person name="Gladieux P."/>
            <person name="Thoren M.H."/>
            <person name="Johannesson H."/>
        </authorList>
    </citation>
    <scope>NUCLEOTIDE SEQUENCE</scope>
    <source>
        <strain evidence="3">CBS 606.72</strain>
    </source>
</reference>
<proteinExistence type="predicted"/>
<dbReference type="InterPro" id="IPR013830">
    <property type="entry name" value="SGNH_hydro"/>
</dbReference>
<name>A0AA39XFP1_9PEZI</name>
<sequence length="437" mass="47920">MLSVSRLVLAGLAVLSGSGFVKSTILQNGQVRITDFKNTTVDRTSLSLKTYPRNATEISYQGRWDSNFVSWWSAPGLKFGYTGSQVGITFGPSTSPGVLIGYRISGLDWQFTNVTGGQTHLLVGPETPGVDLTAPVSPTTFEMRVTNWAYGVQIESVHVGDGQKLIKLPDASRRIEVIGDSLAAGMYTSYEGLSSWAYGVGAGLGNTDYSITAYPGICAADQDCWGNPRGQVHQWFYTSDTSWRAAEAHGTDNPEPWDFSKHPAADLVIINIGTNDQNSHNNVSAPVYIDALTKIVQGVHGKYPNAQVIVMSLWLGFSQTGNTYASVSSKGFVNEVRDMIKMFNSDEYLSNPVVYDGASKKLSQTNKKTRPFVHLFNTTGILQHNDIAPQWHPSDVGAIKVASHLLQFIKLTFGWELEATGPEVFHETLYWNDEPNY</sequence>
<feature type="signal peptide" evidence="1">
    <location>
        <begin position="1"/>
        <end position="23"/>
    </location>
</feature>
<dbReference type="PANTHER" id="PTHR37834">
    <property type="entry name" value="GDSL-LIKE LIPASE/ACYLHYDROLASE DOMAIN PROTEIN (AFU_ORTHOLOGUE AFUA_2G00620)"/>
    <property type="match status" value="1"/>
</dbReference>
<dbReference type="EMBL" id="JAULSU010000001">
    <property type="protein sequence ID" value="KAK0633134.1"/>
    <property type="molecule type" value="Genomic_DNA"/>
</dbReference>
<feature type="domain" description="SGNH hydrolase-type esterase" evidence="2">
    <location>
        <begin position="177"/>
        <end position="326"/>
    </location>
</feature>
<keyword evidence="3" id="KW-0378">Hydrolase</keyword>
<evidence type="ECO:0000256" key="1">
    <source>
        <dbReference type="SAM" id="SignalP"/>
    </source>
</evidence>
<dbReference type="CDD" id="cd01831">
    <property type="entry name" value="Endoglucanase_E_like"/>
    <property type="match status" value="1"/>
</dbReference>
<evidence type="ECO:0000313" key="4">
    <source>
        <dbReference type="Proteomes" id="UP001175000"/>
    </source>
</evidence>
<dbReference type="InterPro" id="IPR052762">
    <property type="entry name" value="PCW_deacetylase/CE"/>
</dbReference>
<keyword evidence="1" id="KW-0732">Signal</keyword>